<gene>
    <name evidence="1" type="ORF">DPMN_065219</name>
</gene>
<comment type="caution">
    <text evidence="1">The sequence shown here is derived from an EMBL/GenBank/DDBJ whole genome shotgun (WGS) entry which is preliminary data.</text>
</comment>
<name>A0A9D4CF39_DREPO</name>
<keyword evidence="2" id="KW-1185">Reference proteome</keyword>
<protein>
    <submittedName>
        <fullName evidence="1">Uncharacterized protein</fullName>
    </submittedName>
</protein>
<accession>A0A9D4CF39</accession>
<evidence type="ECO:0000313" key="1">
    <source>
        <dbReference type="EMBL" id="KAH3722263.1"/>
    </source>
</evidence>
<proteinExistence type="predicted"/>
<sequence length="73" mass="8702">MVRKRWKELDGTVLMVFEQLPQDVIQNRRKLVPKMKNARRQGKRAYLAYDTLNMDGYRRARRSTMPVGFLSCL</sequence>
<dbReference type="Proteomes" id="UP000828390">
    <property type="component" value="Unassembled WGS sequence"/>
</dbReference>
<dbReference type="EMBL" id="JAIWYP010000013">
    <property type="protein sequence ID" value="KAH3722263.1"/>
    <property type="molecule type" value="Genomic_DNA"/>
</dbReference>
<reference evidence="1" key="2">
    <citation type="submission" date="2020-11" db="EMBL/GenBank/DDBJ databases">
        <authorList>
            <person name="McCartney M.A."/>
            <person name="Auch B."/>
            <person name="Kono T."/>
            <person name="Mallez S."/>
            <person name="Becker A."/>
            <person name="Gohl D.M."/>
            <person name="Silverstein K.A.T."/>
            <person name="Koren S."/>
            <person name="Bechman K.B."/>
            <person name="Herman A."/>
            <person name="Abrahante J.E."/>
            <person name="Garbe J."/>
        </authorList>
    </citation>
    <scope>NUCLEOTIDE SEQUENCE</scope>
    <source>
        <strain evidence="1">Duluth1</strain>
        <tissue evidence="1">Whole animal</tissue>
    </source>
</reference>
<dbReference type="AlphaFoldDB" id="A0A9D4CF39"/>
<organism evidence="1 2">
    <name type="scientific">Dreissena polymorpha</name>
    <name type="common">Zebra mussel</name>
    <name type="synonym">Mytilus polymorpha</name>
    <dbReference type="NCBI Taxonomy" id="45954"/>
    <lineage>
        <taxon>Eukaryota</taxon>
        <taxon>Metazoa</taxon>
        <taxon>Spiralia</taxon>
        <taxon>Lophotrochozoa</taxon>
        <taxon>Mollusca</taxon>
        <taxon>Bivalvia</taxon>
        <taxon>Autobranchia</taxon>
        <taxon>Heteroconchia</taxon>
        <taxon>Euheterodonta</taxon>
        <taxon>Imparidentia</taxon>
        <taxon>Neoheterodontei</taxon>
        <taxon>Myida</taxon>
        <taxon>Dreissenoidea</taxon>
        <taxon>Dreissenidae</taxon>
        <taxon>Dreissena</taxon>
    </lineage>
</organism>
<reference evidence="1" key="1">
    <citation type="journal article" date="2019" name="bioRxiv">
        <title>The Genome of the Zebra Mussel, Dreissena polymorpha: A Resource for Invasive Species Research.</title>
        <authorList>
            <person name="McCartney M.A."/>
            <person name="Auch B."/>
            <person name="Kono T."/>
            <person name="Mallez S."/>
            <person name="Zhang Y."/>
            <person name="Obille A."/>
            <person name="Becker A."/>
            <person name="Abrahante J.E."/>
            <person name="Garbe J."/>
            <person name="Badalamenti J.P."/>
            <person name="Herman A."/>
            <person name="Mangelson H."/>
            <person name="Liachko I."/>
            <person name="Sullivan S."/>
            <person name="Sone E.D."/>
            <person name="Koren S."/>
            <person name="Silverstein K.A.T."/>
            <person name="Beckman K.B."/>
            <person name="Gohl D.M."/>
        </authorList>
    </citation>
    <scope>NUCLEOTIDE SEQUENCE</scope>
    <source>
        <strain evidence="1">Duluth1</strain>
        <tissue evidence="1">Whole animal</tissue>
    </source>
</reference>
<evidence type="ECO:0000313" key="2">
    <source>
        <dbReference type="Proteomes" id="UP000828390"/>
    </source>
</evidence>